<accession>A0A917KYN3</accession>
<gene>
    <name evidence="2" type="ORF">GCM10010121_050910</name>
</gene>
<proteinExistence type="predicted"/>
<feature type="compositionally biased region" description="Low complexity" evidence="1">
    <location>
        <begin position="91"/>
        <end position="108"/>
    </location>
</feature>
<evidence type="ECO:0000256" key="1">
    <source>
        <dbReference type="SAM" id="MobiDB-lite"/>
    </source>
</evidence>
<evidence type="ECO:0000313" key="2">
    <source>
        <dbReference type="EMBL" id="GGJ33537.1"/>
    </source>
</evidence>
<reference evidence="2" key="1">
    <citation type="journal article" date="2014" name="Int. J. Syst. Evol. Microbiol.">
        <title>Complete genome sequence of Corynebacterium casei LMG S-19264T (=DSM 44701T), isolated from a smear-ripened cheese.</title>
        <authorList>
            <consortium name="US DOE Joint Genome Institute (JGI-PGF)"/>
            <person name="Walter F."/>
            <person name="Albersmeier A."/>
            <person name="Kalinowski J."/>
            <person name="Ruckert C."/>
        </authorList>
    </citation>
    <scope>NUCLEOTIDE SEQUENCE</scope>
    <source>
        <strain evidence="2">JCM 3086</strain>
    </source>
</reference>
<feature type="region of interest" description="Disordered" evidence="1">
    <location>
        <begin position="69"/>
        <end position="108"/>
    </location>
</feature>
<comment type="caution">
    <text evidence="2">The sequence shown here is derived from an EMBL/GenBank/DDBJ whole genome shotgun (WGS) entry which is preliminary data.</text>
</comment>
<protein>
    <submittedName>
        <fullName evidence="2">Uncharacterized protein</fullName>
    </submittedName>
</protein>
<dbReference type="EMBL" id="BMQA01000018">
    <property type="protein sequence ID" value="GGJ33537.1"/>
    <property type="molecule type" value="Genomic_DNA"/>
</dbReference>
<organism evidence="2 3">
    <name type="scientific">Streptomyces brasiliensis</name>
    <dbReference type="NCBI Taxonomy" id="1954"/>
    <lineage>
        <taxon>Bacteria</taxon>
        <taxon>Bacillati</taxon>
        <taxon>Actinomycetota</taxon>
        <taxon>Actinomycetes</taxon>
        <taxon>Kitasatosporales</taxon>
        <taxon>Streptomycetaceae</taxon>
        <taxon>Streptomyces</taxon>
    </lineage>
</organism>
<evidence type="ECO:0000313" key="3">
    <source>
        <dbReference type="Proteomes" id="UP000657574"/>
    </source>
</evidence>
<dbReference type="RefSeq" id="WP_189313708.1">
    <property type="nucleotide sequence ID" value="NZ_BMQA01000018.1"/>
</dbReference>
<reference evidence="2" key="2">
    <citation type="submission" date="2020-09" db="EMBL/GenBank/DDBJ databases">
        <authorList>
            <person name="Sun Q."/>
            <person name="Ohkuma M."/>
        </authorList>
    </citation>
    <scope>NUCLEOTIDE SEQUENCE</scope>
    <source>
        <strain evidence="2">JCM 3086</strain>
    </source>
</reference>
<keyword evidence="3" id="KW-1185">Reference proteome</keyword>
<dbReference type="Proteomes" id="UP000657574">
    <property type="component" value="Unassembled WGS sequence"/>
</dbReference>
<name>A0A917KYN3_9ACTN</name>
<sequence>MVNLALFDDPEAAETAYRAVKPPLDVLESTAFHGERLTEAGFVFGMVAQHVEALRPEIDSLYDAFEHPRAASVPRTPTASGRPARTPLSWRAAPAGPRRVVPAGRSAE</sequence>
<dbReference type="AlphaFoldDB" id="A0A917KYN3"/>